<keyword evidence="4" id="KW-0274">FAD</keyword>
<evidence type="ECO:0000256" key="5">
    <source>
        <dbReference type="ARBA" id="ARBA00023002"/>
    </source>
</evidence>
<keyword evidence="3" id="KW-0285">Flavoprotein</keyword>
<feature type="domain" description="FAD-binding PCMH-type" evidence="6">
    <location>
        <begin position="36"/>
        <end position="206"/>
    </location>
</feature>
<dbReference type="PROSITE" id="PS51387">
    <property type="entry name" value="FAD_PCMH"/>
    <property type="match status" value="1"/>
</dbReference>
<dbReference type="EMBL" id="VCIA01000001">
    <property type="protein sequence ID" value="TMN23833.1"/>
    <property type="molecule type" value="Genomic_DNA"/>
</dbReference>
<dbReference type="Gene3D" id="3.30.465.10">
    <property type="match status" value="1"/>
</dbReference>
<dbReference type="Proteomes" id="UP000306980">
    <property type="component" value="Unassembled WGS sequence"/>
</dbReference>
<dbReference type="Pfam" id="PF08031">
    <property type="entry name" value="BBE"/>
    <property type="match status" value="1"/>
</dbReference>
<evidence type="ECO:0000256" key="3">
    <source>
        <dbReference type="ARBA" id="ARBA00022630"/>
    </source>
</evidence>
<dbReference type="InterPro" id="IPR012951">
    <property type="entry name" value="BBE"/>
</dbReference>
<dbReference type="Pfam" id="PF01565">
    <property type="entry name" value="FAD_binding_4"/>
    <property type="match status" value="1"/>
</dbReference>
<dbReference type="GO" id="GO:0071949">
    <property type="term" value="F:FAD binding"/>
    <property type="evidence" value="ECO:0007669"/>
    <property type="project" value="InterPro"/>
</dbReference>
<dbReference type="Gene3D" id="3.30.43.10">
    <property type="entry name" value="Uridine Diphospho-n-acetylenolpyruvylglucosamine Reductase, domain 2"/>
    <property type="match status" value="1"/>
</dbReference>
<dbReference type="SUPFAM" id="SSF56176">
    <property type="entry name" value="FAD-binding/transporter-associated domain-like"/>
    <property type="match status" value="1"/>
</dbReference>
<dbReference type="PANTHER" id="PTHR42973:SF39">
    <property type="entry name" value="FAD-BINDING PCMH-TYPE DOMAIN-CONTAINING PROTEIN"/>
    <property type="match status" value="1"/>
</dbReference>
<evidence type="ECO:0000256" key="2">
    <source>
        <dbReference type="ARBA" id="ARBA00005466"/>
    </source>
</evidence>
<reference evidence="7 8" key="1">
    <citation type="submission" date="2019-05" db="EMBL/GenBank/DDBJ databases">
        <title>Genomic analysis of Lentibacillus sp. NKC220-2.</title>
        <authorList>
            <person name="Oh Y.J."/>
        </authorList>
    </citation>
    <scope>NUCLEOTIDE SEQUENCE [LARGE SCALE GENOMIC DNA]</scope>
    <source>
        <strain evidence="7 8">NKC220-2</strain>
    </source>
</reference>
<dbReference type="GO" id="GO:0016491">
    <property type="term" value="F:oxidoreductase activity"/>
    <property type="evidence" value="ECO:0007669"/>
    <property type="project" value="UniProtKB-KW"/>
</dbReference>
<accession>A0A5S3R863</accession>
<evidence type="ECO:0000313" key="7">
    <source>
        <dbReference type="EMBL" id="TMN23833.1"/>
    </source>
</evidence>
<name>A0A5S3R863_9BACI</name>
<comment type="similarity">
    <text evidence="2">Belongs to the oxygen-dependent FAD-linked oxidoreductase family.</text>
</comment>
<dbReference type="InterPro" id="IPR016166">
    <property type="entry name" value="FAD-bd_PCMH"/>
</dbReference>
<evidence type="ECO:0000313" key="8">
    <source>
        <dbReference type="Proteomes" id="UP000306980"/>
    </source>
</evidence>
<dbReference type="InterPro" id="IPR016167">
    <property type="entry name" value="FAD-bd_PCMH_sub1"/>
</dbReference>
<proteinExistence type="inferred from homology"/>
<dbReference type="InterPro" id="IPR006093">
    <property type="entry name" value="Oxy_OxRdtase_FAD_BS"/>
</dbReference>
<dbReference type="AlphaFoldDB" id="A0A5S3R863"/>
<gene>
    <name evidence="7" type="ORF">FFL34_08815</name>
</gene>
<evidence type="ECO:0000259" key="6">
    <source>
        <dbReference type="PROSITE" id="PS51387"/>
    </source>
</evidence>
<keyword evidence="5" id="KW-0560">Oxidoreductase</keyword>
<evidence type="ECO:0000256" key="4">
    <source>
        <dbReference type="ARBA" id="ARBA00022827"/>
    </source>
</evidence>
<evidence type="ECO:0000256" key="1">
    <source>
        <dbReference type="ARBA" id="ARBA00001974"/>
    </source>
</evidence>
<dbReference type="PANTHER" id="PTHR42973">
    <property type="entry name" value="BINDING OXIDOREDUCTASE, PUTATIVE (AFU_ORTHOLOGUE AFUA_1G17690)-RELATED"/>
    <property type="match status" value="1"/>
</dbReference>
<sequence>MEGIALSEHIKAKDEVIIFPDHPTYEEKRKVWNTGINRYPAAIFVCRNEEDVVAAVNYAKKHELDIAIRGGGHHFAGTAVCDDGVMIDLSSMNHVKVDEKRQVAIVEGGAKLGDVDAKTQQFGLATPTGTVSETGIAGLALGGGFGYLRGKHGLTSDNIVGARMVTADGHLIDVNENNHPDLFWAIKGGGGNFGVVTSFEFQLHPVGPEVMALDVMYDYNDLDTVIFNLQEYMKTAPDEITVNLAIVQLPPAPFLPAELHHKRVIMLSGMYADEVNDTVEEAVIQPLQHLANPIMDHTGKVAYNELQTKLDPMVPNGVPVGGTSLFFKEMTNEMLSVLKNAIENANLPMVMAQLWPLHGKINRVPAEETAFAVRDAGYMLLIDAEVSKDDPETCEQWLASVYEQLLPYAHQKTSYLNGINPDETIIKNTYGANYQKLANIKGKYDPNNVFCHNHNIAPENA</sequence>
<dbReference type="OrthoDB" id="545125at2"/>
<comment type="cofactor">
    <cofactor evidence="1">
        <name>FAD</name>
        <dbReference type="ChEBI" id="CHEBI:57692"/>
    </cofactor>
</comment>
<dbReference type="InterPro" id="IPR050416">
    <property type="entry name" value="FAD-linked_Oxidoreductase"/>
</dbReference>
<dbReference type="PROSITE" id="PS00862">
    <property type="entry name" value="OX2_COVAL_FAD"/>
    <property type="match status" value="1"/>
</dbReference>
<organism evidence="7 8">
    <name type="scientific">Lentibacillus cibarius</name>
    <dbReference type="NCBI Taxonomy" id="2583219"/>
    <lineage>
        <taxon>Bacteria</taxon>
        <taxon>Bacillati</taxon>
        <taxon>Bacillota</taxon>
        <taxon>Bacilli</taxon>
        <taxon>Bacillales</taxon>
        <taxon>Bacillaceae</taxon>
        <taxon>Lentibacillus</taxon>
    </lineage>
</organism>
<dbReference type="InterPro" id="IPR036318">
    <property type="entry name" value="FAD-bd_PCMH-like_sf"/>
</dbReference>
<comment type="caution">
    <text evidence="7">The sequence shown here is derived from an EMBL/GenBank/DDBJ whole genome shotgun (WGS) entry which is preliminary data.</text>
</comment>
<dbReference type="InterPro" id="IPR016169">
    <property type="entry name" value="FAD-bd_PCMH_sub2"/>
</dbReference>
<dbReference type="Gene3D" id="3.40.462.20">
    <property type="match status" value="1"/>
</dbReference>
<protein>
    <submittedName>
        <fullName evidence="7">FAD-binding oxidoreductase</fullName>
    </submittedName>
</protein>
<dbReference type="InterPro" id="IPR006094">
    <property type="entry name" value="Oxid_FAD_bind_N"/>
</dbReference>